<gene>
    <name evidence="4" type="primary">NtGGPPS1</name>
</gene>
<sequence length="316" mass="36639">MEEHVKGNGVPCLTMGDREQEEKILQPVAHTLQIPGKQHLVKLASAYNYWLKVPADKLTVVKDIEHAFHYSLLLIDDIEDNSVLRRGIPVAHSIYGVPSTTNASIYLMLKGVKRALSLNHPDAIALCIEQLLDMYYGQGLEIYWRENNTCPSFEEYKQLIQRKLASLLFRVRLMQLVSDNKTDFTKLNRIMQLYWQIRDDYCNLCMQQYTNERGYCDDISEGKFSFPIIHAILNNPDDQQVINILRKQTQDVKLKKHCMTLLEKFGSFSFTRHTLEELDAEARAEIAKHGGNPVLENVLNEMLDWKKNRDDKNPEQ</sequence>
<evidence type="ECO:0000313" key="4">
    <source>
        <dbReference type="EMBL" id="BAF42686.1"/>
    </source>
</evidence>
<dbReference type="PANTHER" id="PTHR12001">
    <property type="entry name" value="GERANYLGERANYL PYROPHOSPHATE SYNTHASE"/>
    <property type="match status" value="1"/>
</dbReference>
<dbReference type="BRENDA" id="2.5.1.29">
    <property type="organism ID" value="9196"/>
</dbReference>
<keyword evidence="2" id="KW-0460">Magnesium</keyword>
<dbReference type="PROSITE" id="PS00723">
    <property type="entry name" value="POLYPRENYL_SYNTHASE_1"/>
    <property type="match status" value="1"/>
</dbReference>
<evidence type="ECO:0000256" key="1">
    <source>
        <dbReference type="ARBA" id="ARBA00022723"/>
    </source>
</evidence>
<keyword evidence="3" id="KW-0808">Transferase</keyword>
<dbReference type="GO" id="GO:0046872">
    <property type="term" value="F:metal ion binding"/>
    <property type="evidence" value="ECO:0007669"/>
    <property type="project" value="UniProtKB-KW"/>
</dbReference>
<dbReference type="SUPFAM" id="SSF48576">
    <property type="entry name" value="Terpenoid synthases"/>
    <property type="match status" value="1"/>
</dbReference>
<organism evidence="4">
    <name type="scientific">Nasutitermes takasagoensis</name>
    <dbReference type="NCBI Taxonomy" id="62960"/>
    <lineage>
        <taxon>Eukaryota</taxon>
        <taxon>Metazoa</taxon>
        <taxon>Ecdysozoa</taxon>
        <taxon>Arthropoda</taxon>
        <taxon>Hexapoda</taxon>
        <taxon>Insecta</taxon>
        <taxon>Pterygota</taxon>
        <taxon>Neoptera</taxon>
        <taxon>Polyneoptera</taxon>
        <taxon>Dictyoptera</taxon>
        <taxon>Blattodea</taxon>
        <taxon>Blattoidea</taxon>
        <taxon>Termitoidae</taxon>
        <taxon>Termitidae</taxon>
        <taxon>Nasutitermitinae</taxon>
        <taxon>Nasutitermes</taxon>
    </lineage>
</organism>
<evidence type="ECO:0000256" key="2">
    <source>
        <dbReference type="ARBA" id="ARBA00022842"/>
    </source>
</evidence>
<accession>A1IIV9</accession>
<dbReference type="InterPro" id="IPR008949">
    <property type="entry name" value="Isoprenoid_synthase_dom_sf"/>
</dbReference>
<dbReference type="EMBL" id="AB266077">
    <property type="protein sequence ID" value="BAF42688.1"/>
    <property type="molecule type" value="Genomic_DNA"/>
</dbReference>
<proteinExistence type="evidence at transcript level"/>
<dbReference type="InterPro" id="IPR000092">
    <property type="entry name" value="Polyprenyl_synt"/>
</dbReference>
<dbReference type="Pfam" id="PF00348">
    <property type="entry name" value="polyprenyl_synt"/>
    <property type="match status" value="1"/>
</dbReference>
<dbReference type="InterPro" id="IPR033749">
    <property type="entry name" value="Polyprenyl_synt_CS"/>
</dbReference>
<dbReference type="Gene3D" id="1.10.600.10">
    <property type="entry name" value="Farnesyl Diphosphate Synthase"/>
    <property type="match status" value="1"/>
</dbReference>
<dbReference type="EMBL" id="AB266075">
    <property type="protein sequence ID" value="BAF42686.1"/>
    <property type="molecule type" value="mRNA"/>
</dbReference>
<protein>
    <submittedName>
        <fullName evidence="4">Geranylgeranyl diphosphate synthase-1-B-isoform</fullName>
    </submittedName>
</protein>
<reference evidence="4" key="1">
    <citation type="journal article" date="2007" name="Insect Mol. Biol.">
        <title>Cloning and expression of a geranylgeranyl diphosphate synthase gene: insights into the synthesis of termite defence secretion.</title>
        <authorList>
            <person name="Hojo M."/>
            <person name="Matsumoto T."/>
            <person name="Miura T."/>
        </authorList>
    </citation>
    <scope>NUCLEOTIDE SEQUENCE</scope>
</reference>
<keyword evidence="1" id="KW-0479">Metal-binding</keyword>
<dbReference type="AlphaFoldDB" id="A1IIV9"/>
<dbReference type="GO" id="GO:0004659">
    <property type="term" value="F:prenyltransferase activity"/>
    <property type="evidence" value="ECO:0007669"/>
    <property type="project" value="InterPro"/>
</dbReference>
<comment type="similarity">
    <text evidence="3">Belongs to the FPP/GGPP synthase family.</text>
</comment>
<dbReference type="GO" id="GO:0042811">
    <property type="term" value="P:pheromone biosynthetic process"/>
    <property type="evidence" value="ECO:0007669"/>
    <property type="project" value="UniProtKB-ARBA"/>
</dbReference>
<dbReference type="GO" id="GO:0008299">
    <property type="term" value="P:isoprenoid biosynthetic process"/>
    <property type="evidence" value="ECO:0007669"/>
    <property type="project" value="InterPro"/>
</dbReference>
<name>A1IIV9_9NEOP</name>
<dbReference type="PANTHER" id="PTHR12001:SF44">
    <property type="entry name" value="GERANYLGERANYL PYROPHOSPHATE SYNTHASE"/>
    <property type="match status" value="1"/>
</dbReference>
<evidence type="ECO:0000256" key="3">
    <source>
        <dbReference type="RuleBase" id="RU004466"/>
    </source>
</evidence>